<dbReference type="STRING" id="330214.NIDE3626"/>
<dbReference type="Gene3D" id="3.40.50.300">
    <property type="entry name" value="P-loop containing nucleotide triphosphate hydrolases"/>
    <property type="match status" value="1"/>
</dbReference>
<dbReference type="eggNOG" id="COG3267">
    <property type="taxonomic scope" value="Bacteria"/>
</dbReference>
<sequence length="650" mass="70756">MYTDFYGLIRAPFGTTPDADNLFLSPSHREALGSILYGIKERKGIVLVTGEVGVGKTTILRRYLQIAAPPKQSSPHPQKTVHLYNPNMTFDRLLITILQQLGAQPVSEEQAEMLKQLHDLAKAERNGGGTVVLVIDEAQCMPVETLEGIRMLTNLETPHEKLIQIVLTGQPELEALLERHEVRHIRERIAVRARILPLTDTESVAYIQHRLDQASREQVAIFSPAALRILAKAAHGIPRRLNILCDNALMTGFRRREPVISRQVAQQVVAEIDEVQARPVWKRREAVVLASVLALAFPVWLYLGWFPSGLWEGSGQTARETPPSPNAIGLSGDLPVSPRNERGILPVDSVSPVAMANAPPLTPQHAAPLPVPRPVPVLPELVRVSGPPKSSPQNEALRVPDDKGIQTAMSGELVSSDDAESGETARLLVVLLDSGRVVLGKAQATINNPRLEDKGFSGAAFQARLRKEFLARTGHDLQALNAAAMPERARPLLAKLAGIMQKAVQDVQSDINKKGIGFKGFIPATFGTQVAASFSKDTGLKLRQIGPPDVEPRNPDNKPDEQETEALLVVQRSHPRVGDHVISQRLADQSVRVVLPLFYTKACLSCHGKPKGELDISGYEKEGFKEGDLGGAISVILPSVAPPAASQREG</sequence>
<dbReference type="InterPro" id="IPR003593">
    <property type="entry name" value="AAA+_ATPase"/>
</dbReference>
<dbReference type="InterPro" id="IPR052026">
    <property type="entry name" value="ExeA_AAA_ATPase_DNA-bind"/>
</dbReference>
<dbReference type="PANTHER" id="PTHR35894:SF1">
    <property type="entry name" value="PHOSPHORIBULOKINASE _ URIDINE KINASE FAMILY"/>
    <property type="match status" value="1"/>
</dbReference>
<dbReference type="AlphaFoldDB" id="D8PJ68"/>
<protein>
    <recommendedName>
        <fullName evidence="2">AAA+ ATPase domain-containing protein</fullName>
    </recommendedName>
</protein>
<evidence type="ECO:0000259" key="2">
    <source>
        <dbReference type="SMART" id="SM00382"/>
    </source>
</evidence>
<proteinExistence type="predicted"/>
<dbReference type="InterPro" id="IPR021796">
    <property type="entry name" value="Tll0287-like_dom"/>
</dbReference>
<dbReference type="SMART" id="SM00382">
    <property type="entry name" value="AAA"/>
    <property type="match status" value="1"/>
</dbReference>
<dbReference type="HOGENOM" id="CLU_421330_0_0_0"/>
<evidence type="ECO:0000313" key="3">
    <source>
        <dbReference type="EMBL" id="CBK43305.1"/>
    </source>
</evidence>
<dbReference type="SUPFAM" id="SSF52540">
    <property type="entry name" value="P-loop containing nucleoside triphosphate hydrolases"/>
    <property type="match status" value="1"/>
</dbReference>
<accession>D8PJ68</accession>
<dbReference type="InterPro" id="IPR049945">
    <property type="entry name" value="AAA_22"/>
</dbReference>
<evidence type="ECO:0000256" key="1">
    <source>
        <dbReference type="SAM" id="MobiDB-lite"/>
    </source>
</evidence>
<reference evidence="3 4" key="1">
    <citation type="journal article" date="2010" name="Proc. Natl. Acad. Sci. U.S.A.">
        <title>A Nitrospira metagenome illuminates the physiology and evolution of globally important nitrite-oxidizing bacteria.</title>
        <authorList>
            <person name="Lucker S."/>
            <person name="Wagner M."/>
            <person name="Maixner F."/>
            <person name="Pelletier E."/>
            <person name="Koch H."/>
            <person name="Vacherie B."/>
            <person name="Rattei T."/>
            <person name="Sinninghe Damste J."/>
            <person name="Spieck E."/>
            <person name="Le Paslier D."/>
            <person name="Daims H."/>
        </authorList>
    </citation>
    <scope>NUCLEOTIDE SEQUENCE [LARGE SCALE GENOMIC DNA]</scope>
</reference>
<organism evidence="3 4">
    <name type="scientific">Nitrospira defluvii</name>
    <dbReference type="NCBI Taxonomy" id="330214"/>
    <lineage>
        <taxon>Bacteria</taxon>
        <taxon>Pseudomonadati</taxon>
        <taxon>Nitrospirota</taxon>
        <taxon>Nitrospiria</taxon>
        <taxon>Nitrospirales</taxon>
        <taxon>Nitrospiraceae</taxon>
        <taxon>Nitrospira</taxon>
    </lineage>
</organism>
<feature type="region of interest" description="Disordered" evidence="1">
    <location>
        <begin position="313"/>
        <end position="336"/>
    </location>
</feature>
<dbReference type="Proteomes" id="UP000001660">
    <property type="component" value="Chromosome"/>
</dbReference>
<dbReference type="Pfam" id="PF11845">
    <property type="entry name" value="Tll0287-like"/>
    <property type="match status" value="1"/>
</dbReference>
<dbReference type="KEGG" id="nde:NIDE3626"/>
<name>D8PJ68_9BACT</name>
<dbReference type="Pfam" id="PF13401">
    <property type="entry name" value="AAA_22"/>
    <property type="match status" value="1"/>
</dbReference>
<feature type="domain" description="AAA+ ATPase" evidence="2">
    <location>
        <begin position="42"/>
        <end position="196"/>
    </location>
</feature>
<feature type="compositionally biased region" description="Basic and acidic residues" evidence="1">
    <location>
        <begin position="550"/>
        <end position="561"/>
    </location>
</feature>
<gene>
    <name evidence="3" type="ORF">NIDE3626</name>
</gene>
<dbReference type="EMBL" id="FP929003">
    <property type="protein sequence ID" value="CBK43305.1"/>
    <property type="molecule type" value="Genomic_DNA"/>
</dbReference>
<feature type="region of interest" description="Disordered" evidence="1">
    <location>
        <begin position="541"/>
        <end position="562"/>
    </location>
</feature>
<evidence type="ECO:0000313" key="4">
    <source>
        <dbReference type="Proteomes" id="UP000001660"/>
    </source>
</evidence>
<dbReference type="PANTHER" id="PTHR35894">
    <property type="entry name" value="GENERAL SECRETION PATHWAY PROTEIN A-RELATED"/>
    <property type="match status" value="1"/>
</dbReference>
<keyword evidence="4" id="KW-1185">Reference proteome</keyword>
<dbReference type="InterPro" id="IPR027417">
    <property type="entry name" value="P-loop_NTPase"/>
</dbReference>
<dbReference type="GO" id="GO:0016887">
    <property type="term" value="F:ATP hydrolysis activity"/>
    <property type="evidence" value="ECO:0007669"/>
    <property type="project" value="InterPro"/>
</dbReference>
<dbReference type="OrthoDB" id="9779230at2"/>